<evidence type="ECO:0000313" key="4">
    <source>
        <dbReference type="Proteomes" id="UP001213681"/>
    </source>
</evidence>
<dbReference type="GeneID" id="81597900"/>
<dbReference type="PANTHER" id="PTHR36845">
    <property type="entry name" value="HYDROLASE, PUTATIVE (AFU_ORTHOLOGUE AFUA_7G05090)-RELATED"/>
    <property type="match status" value="1"/>
</dbReference>
<reference evidence="3" key="2">
    <citation type="journal article" date="2023" name="IMA Fungus">
        <title>Comparative genomic study of the Penicillium genus elucidates a diverse pangenome and 15 lateral gene transfer events.</title>
        <authorList>
            <person name="Petersen C."/>
            <person name="Sorensen T."/>
            <person name="Nielsen M.R."/>
            <person name="Sondergaard T.E."/>
            <person name="Sorensen J.L."/>
            <person name="Fitzpatrick D.A."/>
            <person name="Frisvad J.C."/>
            <person name="Nielsen K.L."/>
        </authorList>
    </citation>
    <scope>NUCLEOTIDE SEQUENCE</scope>
    <source>
        <strain evidence="3">IBT 16125</strain>
    </source>
</reference>
<dbReference type="AlphaFoldDB" id="A0AAD6CAN9"/>
<dbReference type="PANTHER" id="PTHR36845:SF1">
    <property type="entry name" value="HYDROLASE, PUTATIVE (AFU_ORTHOLOGUE AFUA_7G05090)-RELATED"/>
    <property type="match status" value="1"/>
</dbReference>
<keyword evidence="1" id="KW-0378">Hydrolase</keyword>
<dbReference type="Gene3D" id="1.50.10.10">
    <property type="match status" value="1"/>
</dbReference>
<comment type="similarity">
    <text evidence="2">Belongs to the glycosyl hydrolase 88 family.</text>
</comment>
<organism evidence="3 4">
    <name type="scientific">Penicillium daleae</name>
    <dbReference type="NCBI Taxonomy" id="63821"/>
    <lineage>
        <taxon>Eukaryota</taxon>
        <taxon>Fungi</taxon>
        <taxon>Dikarya</taxon>
        <taxon>Ascomycota</taxon>
        <taxon>Pezizomycotina</taxon>
        <taxon>Eurotiomycetes</taxon>
        <taxon>Eurotiomycetidae</taxon>
        <taxon>Eurotiales</taxon>
        <taxon>Aspergillaceae</taxon>
        <taxon>Penicillium</taxon>
    </lineage>
</organism>
<dbReference type="InterPro" id="IPR008928">
    <property type="entry name" value="6-hairpin_glycosidase_sf"/>
</dbReference>
<evidence type="ECO:0000256" key="2">
    <source>
        <dbReference type="ARBA" id="ARBA00038358"/>
    </source>
</evidence>
<dbReference type="Proteomes" id="UP001213681">
    <property type="component" value="Unassembled WGS sequence"/>
</dbReference>
<dbReference type="SUPFAM" id="SSF48208">
    <property type="entry name" value="Six-hairpin glycosidases"/>
    <property type="match status" value="1"/>
</dbReference>
<evidence type="ECO:0000313" key="3">
    <source>
        <dbReference type="EMBL" id="KAJ5456011.1"/>
    </source>
</evidence>
<sequence length="291" mass="32415">MAPEILGESPPIDKKLVKEVIETLASLGASNTTLIRSNLALLFQGNTLAELLGAAEAYLENNPALRRDWELFSQQDSLNSLLATAESLASRYDERVGAIRSWDSFANTHHNIISMEDDFLVIIESLCNLDILFYAGNYTRSSRLISIASTHATTLLSTYLRKEIDFNAPITYNTVNGAQTPLRDVSTRMIAANRMVVLYGQLIGIGEYKSAVRYLDLAMAIAKDTVILAYNRGEMRLKFDDESGKIGAVPSEGTDGRRFDAILERSTANFNGNHPDREWDHGLVYADYYFL</sequence>
<name>A0AAD6CAN9_9EURO</name>
<protein>
    <submittedName>
        <fullName evidence="3">Uncharacterized protein</fullName>
    </submittedName>
</protein>
<gene>
    <name evidence="3" type="ORF">N7458_004275</name>
</gene>
<comment type="caution">
    <text evidence="3">The sequence shown here is derived from an EMBL/GenBank/DDBJ whole genome shotgun (WGS) entry which is preliminary data.</text>
</comment>
<proteinExistence type="inferred from homology"/>
<dbReference type="InterPro" id="IPR012341">
    <property type="entry name" value="6hp_glycosidase-like_sf"/>
</dbReference>
<dbReference type="RefSeq" id="XP_056768384.1">
    <property type="nucleotide sequence ID" value="XM_056907657.1"/>
</dbReference>
<accession>A0AAD6CAN9</accession>
<reference evidence="3" key="1">
    <citation type="submission" date="2022-12" db="EMBL/GenBank/DDBJ databases">
        <authorList>
            <person name="Petersen C."/>
        </authorList>
    </citation>
    <scope>NUCLEOTIDE SEQUENCE</scope>
    <source>
        <strain evidence="3">IBT 16125</strain>
    </source>
</reference>
<keyword evidence="4" id="KW-1185">Reference proteome</keyword>
<dbReference type="EMBL" id="JAPVEA010000004">
    <property type="protein sequence ID" value="KAJ5456011.1"/>
    <property type="molecule type" value="Genomic_DNA"/>
</dbReference>
<dbReference type="GO" id="GO:0000272">
    <property type="term" value="P:polysaccharide catabolic process"/>
    <property type="evidence" value="ECO:0007669"/>
    <property type="project" value="TreeGrafter"/>
</dbReference>
<dbReference type="InterPro" id="IPR052369">
    <property type="entry name" value="UG_Glycosaminoglycan_Hydrolase"/>
</dbReference>
<evidence type="ECO:0000256" key="1">
    <source>
        <dbReference type="ARBA" id="ARBA00022801"/>
    </source>
</evidence>
<dbReference type="GO" id="GO:0052757">
    <property type="term" value="F:chondroitin hydrolase activity"/>
    <property type="evidence" value="ECO:0007669"/>
    <property type="project" value="TreeGrafter"/>
</dbReference>